<reference evidence="1 2" key="1">
    <citation type="submission" date="2020-09" db="EMBL/GenBank/DDBJ databases">
        <title>novel species in genus Nocardioides.</title>
        <authorList>
            <person name="Zhang G."/>
        </authorList>
    </citation>
    <scope>NUCLEOTIDE SEQUENCE [LARGE SCALE GENOMIC DNA]</scope>
    <source>
        <strain evidence="1 2">KCTC 39551</strain>
    </source>
</reference>
<accession>A0ABR8NGK4</accession>
<dbReference type="EMBL" id="JACXYZ010000001">
    <property type="protein sequence ID" value="MBD3925579.1"/>
    <property type="molecule type" value="Genomic_DNA"/>
</dbReference>
<name>A0ABR8NGK4_9ACTN</name>
<organism evidence="1 2">
    <name type="scientific">Nocardioides cavernae</name>
    <dbReference type="NCBI Taxonomy" id="1921566"/>
    <lineage>
        <taxon>Bacteria</taxon>
        <taxon>Bacillati</taxon>
        <taxon>Actinomycetota</taxon>
        <taxon>Actinomycetes</taxon>
        <taxon>Propionibacteriales</taxon>
        <taxon>Nocardioidaceae</taxon>
        <taxon>Nocardioides</taxon>
    </lineage>
</organism>
<sequence>MLLAASLLTGCGGGSECEVAAHVVSEVSPSLVLASVTGTDGGPIDSVELSRLRFDGHRVDRRSLVSSWLSEGLSLDRGRLVCSLPCGLAGATGRWQIRVTGPAGSTALVDVQGHPRLSPGGCSPVVGRVPTITPELTPGADAS</sequence>
<evidence type="ECO:0000313" key="2">
    <source>
        <dbReference type="Proteomes" id="UP000618818"/>
    </source>
</evidence>
<keyword evidence="2" id="KW-1185">Reference proteome</keyword>
<dbReference type="Proteomes" id="UP000618818">
    <property type="component" value="Unassembled WGS sequence"/>
</dbReference>
<proteinExistence type="predicted"/>
<dbReference type="RefSeq" id="WP_191195216.1">
    <property type="nucleotide sequence ID" value="NZ_JACXYZ010000001.1"/>
</dbReference>
<evidence type="ECO:0000313" key="1">
    <source>
        <dbReference type="EMBL" id="MBD3925579.1"/>
    </source>
</evidence>
<protein>
    <recommendedName>
        <fullName evidence="3">Lipoprotein</fullName>
    </recommendedName>
</protein>
<comment type="caution">
    <text evidence="1">The sequence shown here is derived from an EMBL/GenBank/DDBJ whole genome shotgun (WGS) entry which is preliminary data.</text>
</comment>
<gene>
    <name evidence="1" type="ORF">IEZ26_13165</name>
</gene>
<evidence type="ECO:0008006" key="3">
    <source>
        <dbReference type="Google" id="ProtNLM"/>
    </source>
</evidence>